<dbReference type="AlphaFoldDB" id="A0A7J7JPS2"/>
<organism evidence="1 2">
    <name type="scientific">Bugula neritina</name>
    <name type="common">Brown bryozoan</name>
    <name type="synonym">Sertularia neritina</name>
    <dbReference type="NCBI Taxonomy" id="10212"/>
    <lineage>
        <taxon>Eukaryota</taxon>
        <taxon>Metazoa</taxon>
        <taxon>Spiralia</taxon>
        <taxon>Lophotrochozoa</taxon>
        <taxon>Bryozoa</taxon>
        <taxon>Gymnolaemata</taxon>
        <taxon>Cheilostomatida</taxon>
        <taxon>Flustrina</taxon>
        <taxon>Buguloidea</taxon>
        <taxon>Bugulidae</taxon>
        <taxon>Bugula</taxon>
    </lineage>
</organism>
<proteinExistence type="predicted"/>
<protein>
    <submittedName>
        <fullName evidence="1">Uncharacterized protein</fullName>
    </submittedName>
</protein>
<evidence type="ECO:0000313" key="1">
    <source>
        <dbReference type="EMBL" id="KAF6028339.1"/>
    </source>
</evidence>
<keyword evidence="2" id="KW-1185">Reference proteome</keyword>
<comment type="caution">
    <text evidence="1">The sequence shown here is derived from an EMBL/GenBank/DDBJ whole genome shotgun (WGS) entry which is preliminary data.</text>
</comment>
<reference evidence="1" key="1">
    <citation type="submission" date="2020-06" db="EMBL/GenBank/DDBJ databases">
        <title>Draft genome of Bugula neritina, a colonial animal packing powerful symbionts and potential medicines.</title>
        <authorList>
            <person name="Rayko M."/>
        </authorList>
    </citation>
    <scope>NUCLEOTIDE SEQUENCE [LARGE SCALE GENOMIC DNA]</scope>
    <source>
        <strain evidence="1">Kwan_BN1</strain>
    </source>
</reference>
<sequence length="68" mass="7873">MRLEEHRHNRDSGGMTDVASCLVYVLNAAVDHHITQCTTLHHIYGGKDRYHSNVYDMCRLTFLIEITL</sequence>
<evidence type="ECO:0000313" key="2">
    <source>
        <dbReference type="Proteomes" id="UP000593567"/>
    </source>
</evidence>
<gene>
    <name evidence="1" type="ORF">EB796_013339</name>
</gene>
<accession>A0A7J7JPS2</accession>
<dbReference type="EMBL" id="VXIV02001960">
    <property type="protein sequence ID" value="KAF6028339.1"/>
    <property type="molecule type" value="Genomic_DNA"/>
</dbReference>
<name>A0A7J7JPS2_BUGNE</name>
<dbReference type="Proteomes" id="UP000593567">
    <property type="component" value="Unassembled WGS sequence"/>
</dbReference>